<protein>
    <recommendedName>
        <fullName evidence="5">BRCT domain-containing protein</fullName>
    </recommendedName>
</protein>
<feature type="compositionally biased region" description="Low complexity" evidence="4">
    <location>
        <begin position="496"/>
        <end position="509"/>
    </location>
</feature>
<sequence length="1438" mass="157830">MMETQDSIDIARLQRVALGLEHEPSQSSFFKPSELSNLPQTQSTNSNHHAAPSHGEDSATTDRFHPETFSDAAHLLDQISDPSLSKQHETDPMNSTDNDNNKTISVSEPSPATMDPATAIPSDTQVVSQSVYDSIIQKNGESMYDAEENGADGATLMTLHEGDSGHIDLLGGFDTLRQDTNVSPEQDEESNYDPTESSPLAYHPEFFPESQRFLTTTPGTAVKIHRTPRTLTETPSLSRNPLAGEIESSGGFMGLSQLFRATQAPSSPLVHGVQPEIPSDRPSPNIPIQRARVVHNPSSPLVHFARESSEPNLNYMSMKESQSRRDKTLGERLTRSADNMQSDDPLDQEFNKESSFVENARRQRELDEEAAAQFAALNAPDAAEIWAPSPEGMEVDNENAGAGSEEETEQEDEIAPQVPQSQELAHSSEEDKENFNGPATPVTGPSSAHDRLSQALAIDSGPSSRNDTVPQSEARDTQPDSIEERVQESHEDQYPSRSSQVMVMDSQQSPLQSPRPVNHQSCLQPQPDEMELDPAPVTAENENKSPSQNDNRTSPSPSHQADHPPDANATPRQHDSGTDIIQNTSSNEINRPPSSNNSHEPQMTAPPGNSSQADNGNKSSSMPSRITETPVRPRPTVSDMAGLAGIPETSPNRAENNEWEAQSNGDGMNNEDDDLPPMFPVGSARRISQVRGVQSRALSSPIKGLQAQALQAQVLSSPSGRQRRALTDIASDCSPQVDFKFGDISLDIFTAEDEHFNSLVIDGSPTRPRKRRRGNLGQSVDQSFNTSDTAVPATPRALPPKSTPPKTTEPIRESPAQQISTTPERQPKTAVRKRGRPPRQDKNIWEIQNSPQQQIIRRRGRYPKPPPPPKAAVERPMSVESEQIQKSSQPAVIVYNSQQTQSSQRILSSQNSQLSELTDLDFDSEDRLPSESNATNSPPTTPRASTAPSDKVEVAPTQVLAVWQGQKRAYYPGSCLGIPPSHPDTKLYVKFEDSAPVEVIKSAVKRLELRIGDGVKVEMRGVPKVTHIIRGFDNKLTKDDIARATENGYTPQTDIYGYSTLILGPKQRKSLPNGGLNKRENLIKVPISQIYLDTILWNQLKDRHYSYQPEPAPQTVASHTHTHAHTPSEKSSLPGSPSSRLPRSTQSTGGVFADMAFAVSFKEDEASKNRITKLITDNGGKILNEGFTELFEPASILPFDTPPRLHGKSTAGSHGLQLTPFAETMGFACLIADTYSRREKYMQALALGLPCLSGRWIEDCVASGHVINWDIYLLPAGDSTYLNGATKSRMMIPTPPSESRLAETIGARPKMLTGKSVLIVTGRGKSEEKRKAYIFLTFALGASRVERVPDLETVRAILEYQTQVSLPCKWDLIYVDDSDYASATSMLTPKTRRVSQVHGKKRKFDMSDSTDDSKPIAMVVGNEFFCQSLILGRLFAQR</sequence>
<evidence type="ECO:0000256" key="1">
    <source>
        <dbReference type="ARBA" id="ARBA00004123"/>
    </source>
</evidence>
<dbReference type="SUPFAM" id="SSF52113">
    <property type="entry name" value="BRCT domain"/>
    <property type="match status" value="1"/>
</dbReference>
<evidence type="ECO:0000259" key="5">
    <source>
        <dbReference type="PROSITE" id="PS50172"/>
    </source>
</evidence>
<feature type="compositionally biased region" description="Polar residues" evidence="4">
    <location>
        <begin position="815"/>
        <end position="824"/>
    </location>
</feature>
<dbReference type="PROSITE" id="PS50172">
    <property type="entry name" value="BRCT"/>
    <property type="match status" value="1"/>
</dbReference>
<feature type="compositionally biased region" description="Polar residues" evidence="4">
    <location>
        <begin position="880"/>
        <end position="890"/>
    </location>
</feature>
<accession>A0A9W9G165</accession>
<dbReference type="PANTHER" id="PTHR15321:SF3">
    <property type="entry name" value="TP53-BINDING PROTEIN 1"/>
    <property type="match status" value="1"/>
</dbReference>
<feature type="compositionally biased region" description="Polar residues" evidence="4">
    <location>
        <begin position="25"/>
        <end position="48"/>
    </location>
</feature>
<evidence type="ECO:0000256" key="3">
    <source>
        <dbReference type="ARBA" id="ARBA00023242"/>
    </source>
</evidence>
<dbReference type="Gene3D" id="3.40.50.10190">
    <property type="entry name" value="BRCT domain"/>
    <property type="match status" value="1"/>
</dbReference>
<evidence type="ECO:0000256" key="2">
    <source>
        <dbReference type="ARBA" id="ARBA00022763"/>
    </source>
</evidence>
<comment type="caution">
    <text evidence="6">The sequence shown here is derived from an EMBL/GenBank/DDBJ whole genome shotgun (WGS) entry which is preliminary data.</text>
</comment>
<feature type="region of interest" description="Disordered" evidence="4">
    <location>
        <begin position="384"/>
        <end position="680"/>
    </location>
</feature>
<feature type="region of interest" description="Disordered" evidence="4">
    <location>
        <begin position="176"/>
        <end position="198"/>
    </location>
</feature>
<evidence type="ECO:0000256" key="4">
    <source>
        <dbReference type="SAM" id="MobiDB-lite"/>
    </source>
</evidence>
<feature type="region of interest" description="Disordered" evidence="4">
    <location>
        <begin position="83"/>
        <end position="127"/>
    </location>
</feature>
<keyword evidence="7" id="KW-1185">Reference proteome</keyword>
<evidence type="ECO:0000313" key="6">
    <source>
        <dbReference type="EMBL" id="KAJ5109342.1"/>
    </source>
</evidence>
<reference evidence="6" key="2">
    <citation type="journal article" date="2023" name="IMA Fungus">
        <title>Comparative genomic study of the Penicillium genus elucidates a diverse pangenome and 15 lateral gene transfer events.</title>
        <authorList>
            <person name="Petersen C."/>
            <person name="Sorensen T."/>
            <person name="Nielsen M.R."/>
            <person name="Sondergaard T.E."/>
            <person name="Sorensen J.L."/>
            <person name="Fitzpatrick D.A."/>
            <person name="Frisvad J.C."/>
            <person name="Nielsen K.L."/>
        </authorList>
    </citation>
    <scope>NUCLEOTIDE SEQUENCE</scope>
    <source>
        <strain evidence="6">IBT 30069</strain>
    </source>
</reference>
<dbReference type="GO" id="GO:0045944">
    <property type="term" value="P:positive regulation of transcription by RNA polymerase II"/>
    <property type="evidence" value="ECO:0007669"/>
    <property type="project" value="TreeGrafter"/>
</dbReference>
<dbReference type="Proteomes" id="UP001149165">
    <property type="component" value="Unassembled WGS sequence"/>
</dbReference>
<feature type="compositionally biased region" description="Polar residues" evidence="4">
    <location>
        <begin position="579"/>
        <end position="627"/>
    </location>
</feature>
<dbReference type="InterPro" id="IPR036420">
    <property type="entry name" value="BRCT_dom_sf"/>
</dbReference>
<reference evidence="6" key="1">
    <citation type="submission" date="2022-11" db="EMBL/GenBank/DDBJ databases">
        <authorList>
            <person name="Petersen C."/>
        </authorList>
    </citation>
    <scope>NUCLEOTIDE SEQUENCE</scope>
    <source>
        <strain evidence="6">IBT 30069</strain>
    </source>
</reference>
<feature type="compositionally biased region" description="Acidic residues" evidence="4">
    <location>
        <begin position="404"/>
        <end position="414"/>
    </location>
</feature>
<feature type="region of interest" description="Disordered" evidence="4">
    <location>
        <begin position="924"/>
        <end position="952"/>
    </location>
</feature>
<dbReference type="GO" id="GO:0005634">
    <property type="term" value="C:nucleus"/>
    <property type="evidence" value="ECO:0007669"/>
    <property type="project" value="UniProtKB-SubCell"/>
</dbReference>
<keyword evidence="3" id="KW-0539">Nucleus</keyword>
<comment type="subcellular location">
    <subcellularLocation>
        <location evidence="1">Nucleus</location>
    </subcellularLocation>
</comment>
<dbReference type="Pfam" id="PF08605">
    <property type="entry name" value="Rad9_Rad53_bind"/>
    <property type="match status" value="1"/>
</dbReference>
<feature type="compositionally biased region" description="Polar residues" evidence="4">
    <location>
        <begin position="649"/>
        <end position="667"/>
    </location>
</feature>
<feature type="compositionally biased region" description="Basic and acidic residues" evidence="4">
    <location>
        <begin position="54"/>
        <end position="64"/>
    </location>
</feature>
<dbReference type="EMBL" id="JAPQKH010000003">
    <property type="protein sequence ID" value="KAJ5109342.1"/>
    <property type="molecule type" value="Genomic_DNA"/>
</dbReference>
<keyword evidence="2" id="KW-0227">DNA damage</keyword>
<dbReference type="GO" id="GO:0042393">
    <property type="term" value="F:histone binding"/>
    <property type="evidence" value="ECO:0007669"/>
    <property type="project" value="TreeGrafter"/>
</dbReference>
<feature type="compositionally biased region" description="Polar residues" evidence="4">
    <location>
        <begin position="776"/>
        <end position="789"/>
    </location>
</feature>
<dbReference type="SMART" id="SM00292">
    <property type="entry name" value="BRCT"/>
    <property type="match status" value="1"/>
</dbReference>
<dbReference type="FunFam" id="3.40.50.10190:FF:000083">
    <property type="entry name" value="DNA damage repair protein (Rad9)"/>
    <property type="match status" value="1"/>
</dbReference>
<dbReference type="InterPro" id="IPR001357">
    <property type="entry name" value="BRCT_dom"/>
</dbReference>
<proteinExistence type="predicted"/>
<dbReference type="Gene3D" id="2.30.30.140">
    <property type="match status" value="1"/>
</dbReference>
<organism evidence="6 7">
    <name type="scientific">Penicillium angulare</name>
    <dbReference type="NCBI Taxonomy" id="116970"/>
    <lineage>
        <taxon>Eukaryota</taxon>
        <taxon>Fungi</taxon>
        <taxon>Dikarya</taxon>
        <taxon>Ascomycota</taxon>
        <taxon>Pezizomycotina</taxon>
        <taxon>Eurotiomycetes</taxon>
        <taxon>Eurotiomycetidae</taxon>
        <taxon>Eurotiales</taxon>
        <taxon>Aspergillaceae</taxon>
        <taxon>Penicillium</taxon>
    </lineage>
</organism>
<feature type="region of interest" description="Disordered" evidence="4">
    <location>
        <begin position="1108"/>
        <end position="1147"/>
    </location>
</feature>
<feature type="compositionally biased region" description="Basic and acidic residues" evidence="4">
    <location>
        <begin position="473"/>
        <end position="494"/>
    </location>
</feature>
<dbReference type="InterPro" id="IPR047249">
    <property type="entry name" value="BRCT_p53bp1-like_rpt1"/>
</dbReference>
<feature type="domain" description="BRCT" evidence="5">
    <location>
        <begin position="1147"/>
        <end position="1274"/>
    </location>
</feature>
<feature type="compositionally biased region" description="Polar residues" evidence="4">
    <location>
        <begin position="846"/>
        <end position="855"/>
    </location>
</feature>
<feature type="compositionally biased region" description="Low complexity" evidence="4">
    <location>
        <begin position="930"/>
        <end position="949"/>
    </location>
</feature>
<dbReference type="InterPro" id="IPR047252">
    <property type="entry name" value="TP53BP1-like"/>
</dbReference>
<feature type="region of interest" description="Disordered" evidence="4">
    <location>
        <begin position="759"/>
        <end position="890"/>
    </location>
</feature>
<feature type="compositionally biased region" description="Basic and acidic residues" evidence="4">
    <location>
        <begin position="321"/>
        <end position="330"/>
    </location>
</feature>
<evidence type="ECO:0000313" key="7">
    <source>
        <dbReference type="Proteomes" id="UP001149165"/>
    </source>
</evidence>
<dbReference type="OrthoDB" id="129353at2759"/>
<feature type="region of interest" description="Disordered" evidence="4">
    <location>
        <begin position="308"/>
        <end position="330"/>
    </location>
</feature>
<dbReference type="InterPro" id="IPR013914">
    <property type="entry name" value="Rad9_Rad53-bd_dom_fun"/>
</dbReference>
<feature type="compositionally biased region" description="Polar residues" evidence="4">
    <location>
        <begin position="92"/>
        <end position="110"/>
    </location>
</feature>
<gene>
    <name evidence="6" type="ORF">N7456_006017</name>
</gene>
<feature type="region of interest" description="Disordered" evidence="4">
    <location>
        <begin position="24"/>
        <end position="64"/>
    </location>
</feature>
<dbReference type="PANTHER" id="PTHR15321">
    <property type="entry name" value="TUMOR SUPPRESSOR P53-BINDING PROTEIN 1"/>
    <property type="match status" value="1"/>
</dbReference>
<name>A0A9W9G165_9EURO</name>
<feature type="compositionally biased region" description="Polar residues" evidence="4">
    <location>
        <begin position="544"/>
        <end position="559"/>
    </location>
</feature>
<dbReference type="CDD" id="cd17745">
    <property type="entry name" value="BRCT_p53bp1_rpt1"/>
    <property type="match status" value="1"/>
</dbReference>
<feature type="compositionally biased region" description="Polar residues" evidence="4">
    <location>
        <begin position="461"/>
        <end position="471"/>
    </location>
</feature>
<feature type="compositionally biased region" description="Low complexity" evidence="4">
    <location>
        <begin position="1129"/>
        <end position="1144"/>
    </location>
</feature>
<dbReference type="GO" id="GO:0000077">
    <property type="term" value="P:DNA damage checkpoint signaling"/>
    <property type="evidence" value="ECO:0007669"/>
    <property type="project" value="TreeGrafter"/>
</dbReference>